<dbReference type="GO" id="GO:0009254">
    <property type="term" value="P:peptidoglycan turnover"/>
    <property type="evidence" value="ECO:0007669"/>
    <property type="project" value="TreeGrafter"/>
</dbReference>
<dbReference type="Pfam" id="PF00144">
    <property type="entry name" value="Beta-lactamase"/>
    <property type="match status" value="1"/>
</dbReference>
<keyword evidence="5 6" id="KW-0326">Glycosidase</keyword>
<dbReference type="GO" id="GO:0004563">
    <property type="term" value="F:beta-N-acetylhexosaminidase activity"/>
    <property type="evidence" value="ECO:0007669"/>
    <property type="project" value="UniProtKB-EC"/>
</dbReference>
<evidence type="ECO:0000256" key="7">
    <source>
        <dbReference type="SAM" id="SignalP"/>
    </source>
</evidence>
<dbReference type="SUPFAM" id="SSF51445">
    <property type="entry name" value="(Trans)glycosidases"/>
    <property type="match status" value="1"/>
</dbReference>
<dbReference type="InterPro" id="IPR012338">
    <property type="entry name" value="Beta-lactam/transpept-like"/>
</dbReference>
<dbReference type="OrthoDB" id="9805821at2"/>
<proteinExistence type="inferred from homology"/>
<feature type="chain" id="PRO_5010280621" description="beta-N-acetylhexosaminidase" evidence="7">
    <location>
        <begin position="24"/>
        <end position="991"/>
    </location>
</feature>
<keyword evidence="12" id="KW-1185">Reference proteome</keyword>
<dbReference type="InterPro" id="IPR002772">
    <property type="entry name" value="Glyco_hydro_3_C"/>
</dbReference>
<dbReference type="InterPro" id="IPR050226">
    <property type="entry name" value="NagZ_Beta-hexosaminidase"/>
</dbReference>
<keyword evidence="7" id="KW-0732">Signal</keyword>
<dbReference type="SUPFAM" id="SSF52279">
    <property type="entry name" value="Beta-D-glucan exohydrolase, C-terminal domain"/>
    <property type="match status" value="1"/>
</dbReference>
<dbReference type="Gene3D" id="3.20.20.300">
    <property type="entry name" value="Glycoside hydrolase, family 3, N-terminal domain"/>
    <property type="match status" value="1"/>
</dbReference>
<gene>
    <name evidence="11" type="ORF">BLX24_25550</name>
</gene>
<evidence type="ECO:0000313" key="11">
    <source>
        <dbReference type="EMBL" id="OIN56279.1"/>
    </source>
</evidence>
<comment type="caution">
    <text evidence="11">The sequence shown here is derived from an EMBL/GenBank/DDBJ whole genome shotgun (WGS) entry which is preliminary data.</text>
</comment>
<dbReference type="RefSeq" id="WP_071506071.1">
    <property type="nucleotide sequence ID" value="NZ_MORL01000025.1"/>
</dbReference>
<dbReference type="Gene3D" id="3.40.50.1700">
    <property type="entry name" value="Glycoside hydrolase family 3 C-terminal domain"/>
    <property type="match status" value="1"/>
</dbReference>
<dbReference type="InterPro" id="IPR001466">
    <property type="entry name" value="Beta-lactam-related"/>
</dbReference>
<dbReference type="GO" id="GO:0005975">
    <property type="term" value="P:carbohydrate metabolic process"/>
    <property type="evidence" value="ECO:0007669"/>
    <property type="project" value="InterPro"/>
</dbReference>
<feature type="signal peptide" evidence="7">
    <location>
        <begin position="1"/>
        <end position="23"/>
    </location>
</feature>
<name>A0A1S2VC75_9BACT</name>
<evidence type="ECO:0000256" key="3">
    <source>
        <dbReference type="ARBA" id="ARBA00012663"/>
    </source>
</evidence>
<dbReference type="PANTHER" id="PTHR30480:SF13">
    <property type="entry name" value="BETA-HEXOSAMINIDASE"/>
    <property type="match status" value="1"/>
</dbReference>
<evidence type="ECO:0000256" key="2">
    <source>
        <dbReference type="ARBA" id="ARBA00005336"/>
    </source>
</evidence>
<dbReference type="EC" id="3.2.1.52" evidence="3"/>
<sequence length="991" mass="111132">MTLRFQRWLAVCLLTVSTTVLNAQVTPSFLRTIPNDKAQRWVDSVFNALTPDERIAQLIMVAGYSNRSRAYEDSLTMLVHDYKVGGVVFFQGGPVRQAKLNNRLQAMSQVPLLIAIDGEWGLAMRLDSTVRYPYQMTLGALPANRENLIYQMGADMARQCRRMGIHVNFAPVADVNNNPNNPVINFRSFGENKYEVARKALQYMRGMQSEGLLTSLKHFPGHGDTGTDSHYDLPLINKSRQQLDTLELYPFRELINAGASGVMVAHLSVPALDPTPNRPSTLSPNIVSNLLKNELGFQGLVFSDAMNMKGLTKYFPSGQADRYGLEAGMDVLEFTENVPLAIAEVRKAIAEGRITQESIDTRCRKMLQAKAYAGLNQYKPVVLDNLVRDLNQPFSELVNRQLTENSITVLKNDGNLLPLQQLDTLRIASVSLEAATPTAFQQMLGNYTQVDHFNITSGMADTTLTRIREQLKNYNLLLVGVHLNNIRPGARYGMQLKTAALVAELAATGKAVMTVFGNPYVLDKLPGIEQARAVVMPYQLTNFTEELSAQLIFGAFGAVGHLPVTVNKQFTYGQSIPTPSLGRLKYTIPEEVGISSAYLTARVDSIVNYALQQKAMPGCVVQMAKDGKVILRKAYGSITYDNTYGVAPRPVRLDDLFDMASVTKISTSTPALMKLVDMGKFNVDATMAEYMPGYAKSNKADIVWRDVLTHQARLKAWIPFWRETVNPDGTFKPKTLDDEKSRRYPIAVTDSLFEYRKYPEHIYDEIRDSPLNAKKEYIYSDLSFYLYPKIVKRQTGIDFEDFIKDTFYRPLGATTLTFNPRRFYALDRIVPTEYDSLFRKSLIWGRVHDEGAAMLDGLSGHAGLFGSANDLMKLVEMYRRKGNYGGEQFLSADVVTQFTRYQFPEQGSRRGLGFDKPTFRFSGNAPRSASPSSYGHSGFTGTFTWIDPDYGISYVFLSNRVYPTRNNNKISELNVRTNVVEALYQGIKRGI</sequence>
<dbReference type="InterPro" id="IPR036881">
    <property type="entry name" value="Glyco_hydro_3_C_sf"/>
</dbReference>
<evidence type="ECO:0000313" key="12">
    <source>
        <dbReference type="Proteomes" id="UP000181790"/>
    </source>
</evidence>
<reference evidence="11 12" key="1">
    <citation type="submission" date="2016-10" db="EMBL/GenBank/DDBJ databases">
        <title>Arsenicibacter rosenii gen. nov., sp. nov., an efficient arsenic-methylating bacterium isolated from an arsenic-contaminated paddy soil.</title>
        <authorList>
            <person name="Huang K."/>
        </authorList>
    </citation>
    <scope>NUCLEOTIDE SEQUENCE [LARGE SCALE GENOMIC DNA]</scope>
    <source>
        <strain evidence="11 12">SM-1</strain>
    </source>
</reference>
<comment type="catalytic activity">
    <reaction evidence="1">
        <text>Hydrolysis of terminal non-reducing N-acetyl-D-hexosamine residues in N-acetyl-beta-D-hexosaminides.</text>
        <dbReference type="EC" id="3.2.1.52"/>
    </reaction>
</comment>
<dbReference type="Pfam" id="PF00933">
    <property type="entry name" value="Glyco_hydro_3"/>
    <property type="match status" value="1"/>
</dbReference>
<evidence type="ECO:0000256" key="6">
    <source>
        <dbReference type="RuleBase" id="RU361161"/>
    </source>
</evidence>
<dbReference type="PROSITE" id="PS00775">
    <property type="entry name" value="GLYCOSYL_HYDROL_F3"/>
    <property type="match status" value="1"/>
</dbReference>
<dbReference type="InterPro" id="IPR001764">
    <property type="entry name" value="Glyco_hydro_3_N"/>
</dbReference>
<protein>
    <recommendedName>
        <fullName evidence="3">beta-N-acetylhexosaminidase</fullName>
        <ecNumber evidence="3">3.2.1.52</ecNumber>
    </recommendedName>
</protein>
<dbReference type="InterPro" id="IPR017853">
    <property type="entry name" value="GH"/>
</dbReference>
<evidence type="ECO:0000256" key="5">
    <source>
        <dbReference type="ARBA" id="ARBA00023295"/>
    </source>
</evidence>
<keyword evidence="4 6" id="KW-0378">Hydrolase</keyword>
<evidence type="ECO:0000259" key="8">
    <source>
        <dbReference type="Pfam" id="PF00144"/>
    </source>
</evidence>
<comment type="similarity">
    <text evidence="2 6">Belongs to the glycosyl hydrolase 3 family.</text>
</comment>
<dbReference type="Proteomes" id="UP000181790">
    <property type="component" value="Unassembled WGS sequence"/>
</dbReference>
<dbReference type="SUPFAM" id="SSF56601">
    <property type="entry name" value="beta-lactamase/transpeptidase-like"/>
    <property type="match status" value="1"/>
</dbReference>
<accession>A0A1S2VC75</accession>
<dbReference type="InterPro" id="IPR036962">
    <property type="entry name" value="Glyco_hydro_3_N_sf"/>
</dbReference>
<evidence type="ECO:0000259" key="10">
    <source>
        <dbReference type="Pfam" id="PF01915"/>
    </source>
</evidence>
<dbReference type="Pfam" id="PF01915">
    <property type="entry name" value="Glyco_hydro_3_C"/>
    <property type="match status" value="1"/>
</dbReference>
<dbReference type="EMBL" id="MORL01000025">
    <property type="protein sequence ID" value="OIN56279.1"/>
    <property type="molecule type" value="Genomic_DNA"/>
</dbReference>
<feature type="domain" description="Beta-lactamase-related" evidence="8">
    <location>
        <begin position="604"/>
        <end position="967"/>
    </location>
</feature>
<evidence type="ECO:0000256" key="1">
    <source>
        <dbReference type="ARBA" id="ARBA00001231"/>
    </source>
</evidence>
<evidence type="ECO:0000256" key="4">
    <source>
        <dbReference type="ARBA" id="ARBA00022801"/>
    </source>
</evidence>
<dbReference type="AlphaFoldDB" id="A0A1S2VC75"/>
<dbReference type="InterPro" id="IPR019800">
    <property type="entry name" value="Glyco_hydro_3_AS"/>
</dbReference>
<organism evidence="11 12">
    <name type="scientific">Arsenicibacter rosenii</name>
    <dbReference type="NCBI Taxonomy" id="1750698"/>
    <lineage>
        <taxon>Bacteria</taxon>
        <taxon>Pseudomonadati</taxon>
        <taxon>Bacteroidota</taxon>
        <taxon>Cytophagia</taxon>
        <taxon>Cytophagales</taxon>
        <taxon>Spirosomataceae</taxon>
        <taxon>Arsenicibacter</taxon>
    </lineage>
</organism>
<dbReference type="PANTHER" id="PTHR30480">
    <property type="entry name" value="BETA-HEXOSAMINIDASE-RELATED"/>
    <property type="match status" value="1"/>
</dbReference>
<feature type="domain" description="Glycoside hydrolase family 3 N-terminal" evidence="9">
    <location>
        <begin position="52"/>
        <end position="368"/>
    </location>
</feature>
<dbReference type="Gene3D" id="3.40.710.10">
    <property type="entry name" value="DD-peptidase/beta-lactamase superfamily"/>
    <property type="match status" value="1"/>
</dbReference>
<feature type="domain" description="Glycoside hydrolase family 3 C-terminal" evidence="10">
    <location>
        <begin position="407"/>
        <end position="571"/>
    </location>
</feature>
<evidence type="ECO:0000259" key="9">
    <source>
        <dbReference type="Pfam" id="PF00933"/>
    </source>
</evidence>